<keyword evidence="2" id="KW-1185">Reference proteome</keyword>
<accession>A0A225VI63</accession>
<organism evidence="1 2">
    <name type="scientific">Phytophthora megakarya</name>
    <dbReference type="NCBI Taxonomy" id="4795"/>
    <lineage>
        <taxon>Eukaryota</taxon>
        <taxon>Sar</taxon>
        <taxon>Stramenopiles</taxon>
        <taxon>Oomycota</taxon>
        <taxon>Peronosporomycetes</taxon>
        <taxon>Peronosporales</taxon>
        <taxon>Peronosporaceae</taxon>
        <taxon>Phytophthora</taxon>
    </lineage>
</organism>
<protein>
    <submittedName>
        <fullName evidence="1">Uncharacterized protein</fullName>
    </submittedName>
</protein>
<reference evidence="2" key="1">
    <citation type="submission" date="2017-03" db="EMBL/GenBank/DDBJ databases">
        <title>Phytopthora megakarya and P. palmivora, two closely related causual agents of cacao black pod achieved similar genome size and gene model numbers by different mechanisms.</title>
        <authorList>
            <person name="Ali S."/>
            <person name="Shao J."/>
            <person name="Larry D.J."/>
            <person name="Kronmiller B."/>
            <person name="Shen D."/>
            <person name="Strem M.D."/>
            <person name="Melnick R.L."/>
            <person name="Guiltinan M.J."/>
            <person name="Tyler B.M."/>
            <person name="Meinhardt L.W."/>
            <person name="Bailey B.A."/>
        </authorList>
    </citation>
    <scope>NUCLEOTIDE SEQUENCE [LARGE SCALE GENOMIC DNA]</scope>
    <source>
        <strain evidence="2">zdho120</strain>
    </source>
</reference>
<dbReference type="EMBL" id="NBNE01004506">
    <property type="protein sequence ID" value="OWZ05296.1"/>
    <property type="molecule type" value="Genomic_DNA"/>
</dbReference>
<proteinExistence type="predicted"/>
<dbReference type="AlphaFoldDB" id="A0A225VI63"/>
<evidence type="ECO:0000313" key="1">
    <source>
        <dbReference type="EMBL" id="OWZ05296.1"/>
    </source>
</evidence>
<evidence type="ECO:0000313" key="2">
    <source>
        <dbReference type="Proteomes" id="UP000198211"/>
    </source>
</evidence>
<gene>
    <name evidence="1" type="ORF">PHMEG_00022637</name>
</gene>
<comment type="caution">
    <text evidence="1">The sequence shown here is derived from an EMBL/GenBank/DDBJ whole genome shotgun (WGS) entry which is preliminary data.</text>
</comment>
<name>A0A225VI63_9STRA</name>
<sequence length="127" mass="14663">MKGRAVKVDSGEWSIVDLDVNDWAKMMQFKLPNRHLVDTERTEHQWNLWLSSVSVGNITQLYVYEYGSKIKTLPVLAAFKKACIDPVRNLNHSTWDAAIAQPPPEYVARLFHRNARRSKTFHVNPNS</sequence>
<dbReference type="Proteomes" id="UP000198211">
    <property type="component" value="Unassembled WGS sequence"/>
</dbReference>